<organism evidence="2 3">
    <name type="scientific">Methanomethylophilus alvi (strain Mx1201)</name>
    <dbReference type="NCBI Taxonomy" id="1236689"/>
    <lineage>
        <taxon>Archaea</taxon>
        <taxon>Methanobacteriati</taxon>
        <taxon>Thermoplasmatota</taxon>
        <taxon>Thermoplasmata</taxon>
        <taxon>Methanomassiliicoccales</taxon>
        <taxon>Methanomethylophilaceae</taxon>
        <taxon>Methanomethylophilus</taxon>
    </lineage>
</organism>
<proteinExistence type="predicted"/>
<dbReference type="InParanoid" id="M9SIW3"/>
<reference evidence="2 3" key="1">
    <citation type="journal article" date="2012" name="J. Bacteriol.">
        <title>Genome sequence of 'Candidatus Methanomethylophilus alvus' Mx1201, a methanogenic archaeon from the human gut belonging to a seventh order of methanogens.</title>
        <authorList>
            <person name="Borrel G."/>
            <person name="Harris H.M."/>
            <person name="Tottey W."/>
            <person name="Mihajlovski A."/>
            <person name="Parisot N."/>
            <person name="Peyretaillade E."/>
            <person name="Peyret P."/>
            <person name="Gribaldo S."/>
            <person name="O'Toole P.W."/>
            <person name="Brugere J.F."/>
        </authorList>
    </citation>
    <scope>NUCLEOTIDE SEQUENCE [LARGE SCALE GENOMIC DNA]</scope>
    <source>
        <strain evidence="2 3">Mx1201</strain>
    </source>
</reference>
<evidence type="ECO:0000256" key="1">
    <source>
        <dbReference type="SAM" id="MobiDB-lite"/>
    </source>
</evidence>
<dbReference type="KEGG" id="max:MMALV_13190"/>
<accession>M9SIW3</accession>
<keyword evidence="3" id="KW-1185">Reference proteome</keyword>
<dbReference type="AlphaFoldDB" id="M9SIW3"/>
<name>M9SIW3_METAX</name>
<protein>
    <submittedName>
        <fullName evidence="2">Uncharacterized protein</fullName>
    </submittedName>
</protein>
<evidence type="ECO:0000313" key="3">
    <source>
        <dbReference type="Proteomes" id="UP000012672"/>
    </source>
</evidence>
<gene>
    <name evidence="2" type="ORF">MMALV_13190</name>
</gene>
<feature type="compositionally biased region" description="Polar residues" evidence="1">
    <location>
        <begin position="28"/>
        <end position="39"/>
    </location>
</feature>
<feature type="region of interest" description="Disordered" evidence="1">
    <location>
        <begin position="16"/>
        <end position="39"/>
    </location>
</feature>
<sequence>MAAFRSLLSVAATAMNAPSRKGDMSDGSKCSRTISSHTSSIPGTVLSATTVMRNPSNCRHLRYATIPPPNTTTFLSFVGSRNTGTILGDIGGQSHNTMINL</sequence>
<dbReference type="Proteomes" id="UP000012672">
    <property type="component" value="Chromosome"/>
</dbReference>
<evidence type="ECO:0000313" key="2">
    <source>
        <dbReference type="EMBL" id="AGI86048.1"/>
    </source>
</evidence>
<dbReference type="EMBL" id="CP004049">
    <property type="protein sequence ID" value="AGI86048.1"/>
    <property type="molecule type" value="Genomic_DNA"/>
</dbReference>
<dbReference type="HOGENOM" id="CLU_2284908_0_0_2"/>